<dbReference type="Gene3D" id="2.120.10.10">
    <property type="match status" value="1"/>
</dbReference>
<dbReference type="EMBL" id="CP036266">
    <property type="protein sequence ID" value="QDT22083.1"/>
    <property type="molecule type" value="Genomic_DNA"/>
</dbReference>
<dbReference type="Proteomes" id="UP000320421">
    <property type="component" value="Chromosome"/>
</dbReference>
<dbReference type="CDD" id="cd15482">
    <property type="entry name" value="Sialidase_non-viral"/>
    <property type="match status" value="1"/>
</dbReference>
<keyword evidence="1" id="KW-0732">Signal</keyword>
<feature type="signal peptide" evidence="1">
    <location>
        <begin position="1"/>
        <end position="22"/>
    </location>
</feature>
<proteinExistence type="predicted"/>
<evidence type="ECO:0000313" key="2">
    <source>
        <dbReference type="EMBL" id="QDT22083.1"/>
    </source>
</evidence>
<evidence type="ECO:0000256" key="1">
    <source>
        <dbReference type="SAM" id="SignalP"/>
    </source>
</evidence>
<evidence type="ECO:0000313" key="3">
    <source>
        <dbReference type="Proteomes" id="UP000320421"/>
    </source>
</evidence>
<protein>
    <recommendedName>
        <fullName evidence="4">Exo-alpha-sialidase</fullName>
    </recommendedName>
</protein>
<dbReference type="AlphaFoldDB" id="A0A517PRS9"/>
<dbReference type="InterPro" id="IPR036278">
    <property type="entry name" value="Sialidase_sf"/>
</dbReference>
<keyword evidence="3" id="KW-1185">Reference proteome</keyword>
<gene>
    <name evidence="2" type="ORF">HG66A1_38890</name>
</gene>
<sequence precursor="true">MSFMRSSLGLLLLLFVGSFALAQEPEPVTTLVPSDWDPAQAGNQVLQRLVTVTGKEVKGAHDAEMVLTGNRAYIVAEVNDTRAGESAGWPEIYCTLSIVNLKTLTLEKVIPFARSEQVFQNATLPVGACFVPRILQLNAHTLRCYFASEQPGKRQAQTWYRDFNLQTQCFTDTIHKAKLKTAAGTFEMQPQYFHADAAAQGFDKKAKDFGLYLFDSFKEFDGQTYVAINNFPGKQNALAKVNSSCDTFEIIGHYNEPQSVALSESAVNRLPDGTWMAICRNDGGKRNYYFTTSADGRKWSVGKQLPFVPDGTNSKPTFDRFGDTYYLGWQEATKIDGVTRSVFNIDISRDGKNWERKYRFKTPHSFQYPAFCEYDGAIWLAVTQGDHSPSRKERIMFGKLEDVGAFTPQVDLKQ</sequence>
<evidence type="ECO:0008006" key="4">
    <source>
        <dbReference type="Google" id="ProtNLM"/>
    </source>
</evidence>
<accession>A0A517PRS9</accession>
<dbReference type="SUPFAM" id="SSF50939">
    <property type="entry name" value="Sialidases"/>
    <property type="match status" value="1"/>
</dbReference>
<feature type="chain" id="PRO_5022044025" description="Exo-alpha-sialidase" evidence="1">
    <location>
        <begin position="23"/>
        <end position="414"/>
    </location>
</feature>
<dbReference type="RefSeq" id="WP_197996674.1">
    <property type="nucleotide sequence ID" value="NZ_CP036266.1"/>
</dbReference>
<name>A0A517PRS9_9PLAN</name>
<reference evidence="2 3" key="1">
    <citation type="submission" date="2019-02" db="EMBL/GenBank/DDBJ databases">
        <title>Deep-cultivation of Planctomycetes and their phenomic and genomic characterization uncovers novel biology.</title>
        <authorList>
            <person name="Wiegand S."/>
            <person name="Jogler M."/>
            <person name="Boedeker C."/>
            <person name="Pinto D."/>
            <person name="Vollmers J."/>
            <person name="Rivas-Marin E."/>
            <person name="Kohn T."/>
            <person name="Peeters S.H."/>
            <person name="Heuer A."/>
            <person name="Rast P."/>
            <person name="Oberbeckmann S."/>
            <person name="Bunk B."/>
            <person name="Jeske O."/>
            <person name="Meyerdierks A."/>
            <person name="Storesund J.E."/>
            <person name="Kallscheuer N."/>
            <person name="Luecker S."/>
            <person name="Lage O.M."/>
            <person name="Pohl T."/>
            <person name="Merkel B.J."/>
            <person name="Hornburger P."/>
            <person name="Mueller R.-W."/>
            <person name="Bruemmer F."/>
            <person name="Labrenz M."/>
            <person name="Spormann A.M."/>
            <person name="Op den Camp H."/>
            <person name="Overmann J."/>
            <person name="Amann R."/>
            <person name="Jetten M.S.M."/>
            <person name="Mascher T."/>
            <person name="Medema M.H."/>
            <person name="Devos D.P."/>
            <person name="Kaster A.-K."/>
            <person name="Ovreas L."/>
            <person name="Rohde M."/>
            <person name="Galperin M.Y."/>
            <person name="Jogler C."/>
        </authorList>
    </citation>
    <scope>NUCLEOTIDE SEQUENCE [LARGE SCALE GENOMIC DNA]</scope>
    <source>
        <strain evidence="2 3">HG66A1</strain>
    </source>
</reference>
<organism evidence="2 3">
    <name type="scientific">Gimesia chilikensis</name>
    <dbReference type="NCBI Taxonomy" id="2605989"/>
    <lineage>
        <taxon>Bacteria</taxon>
        <taxon>Pseudomonadati</taxon>
        <taxon>Planctomycetota</taxon>
        <taxon>Planctomycetia</taxon>
        <taxon>Planctomycetales</taxon>
        <taxon>Planctomycetaceae</taxon>
        <taxon>Gimesia</taxon>
    </lineage>
</organism>